<reference evidence="1" key="2">
    <citation type="journal article" date="2015" name="Data Brief">
        <title>Shoot transcriptome of the giant reed, Arundo donax.</title>
        <authorList>
            <person name="Barrero R.A."/>
            <person name="Guerrero F.D."/>
            <person name="Moolhuijzen P."/>
            <person name="Goolsby J.A."/>
            <person name="Tidwell J."/>
            <person name="Bellgard S.E."/>
            <person name="Bellgard M.I."/>
        </authorList>
    </citation>
    <scope>NUCLEOTIDE SEQUENCE</scope>
    <source>
        <tissue evidence="1">Shoot tissue taken approximately 20 cm above the soil surface</tissue>
    </source>
</reference>
<accession>A0A0A9AV31</accession>
<reference evidence="1" key="1">
    <citation type="submission" date="2014-09" db="EMBL/GenBank/DDBJ databases">
        <authorList>
            <person name="Magalhaes I.L.F."/>
            <person name="Oliveira U."/>
            <person name="Santos F.R."/>
            <person name="Vidigal T.H.D.A."/>
            <person name="Brescovit A.D."/>
            <person name="Santos A.J."/>
        </authorList>
    </citation>
    <scope>NUCLEOTIDE SEQUENCE</scope>
    <source>
        <tissue evidence="1">Shoot tissue taken approximately 20 cm above the soil surface</tissue>
    </source>
</reference>
<dbReference type="AlphaFoldDB" id="A0A0A9AV31"/>
<dbReference type="EMBL" id="GBRH01245125">
    <property type="protein sequence ID" value="JAD52770.1"/>
    <property type="molecule type" value="Transcribed_RNA"/>
</dbReference>
<evidence type="ECO:0000313" key="1">
    <source>
        <dbReference type="EMBL" id="JAD52770.1"/>
    </source>
</evidence>
<protein>
    <submittedName>
        <fullName evidence="1">Uncharacterized protein</fullName>
    </submittedName>
</protein>
<organism evidence="1">
    <name type="scientific">Arundo donax</name>
    <name type="common">Giant reed</name>
    <name type="synonym">Donax arundinaceus</name>
    <dbReference type="NCBI Taxonomy" id="35708"/>
    <lineage>
        <taxon>Eukaryota</taxon>
        <taxon>Viridiplantae</taxon>
        <taxon>Streptophyta</taxon>
        <taxon>Embryophyta</taxon>
        <taxon>Tracheophyta</taxon>
        <taxon>Spermatophyta</taxon>
        <taxon>Magnoliopsida</taxon>
        <taxon>Liliopsida</taxon>
        <taxon>Poales</taxon>
        <taxon>Poaceae</taxon>
        <taxon>PACMAD clade</taxon>
        <taxon>Arundinoideae</taxon>
        <taxon>Arundineae</taxon>
        <taxon>Arundo</taxon>
    </lineage>
</organism>
<name>A0A0A9AV31_ARUDO</name>
<sequence length="28" mass="3300">MHIFIRCDIVKAILSVISDLRRRGCDRL</sequence>
<proteinExistence type="predicted"/>